<feature type="compositionally biased region" description="Acidic residues" evidence="1">
    <location>
        <begin position="34"/>
        <end position="44"/>
    </location>
</feature>
<keyword evidence="3" id="KW-1185">Reference proteome</keyword>
<accession>A0A392SW22</accession>
<sequence length="56" mass="6637">GIPYPNVFFLVVGNTCCHPCPEQDPRQDESFSKEDEDDDDDDDEEKRRRMMMMHES</sequence>
<dbReference type="AlphaFoldDB" id="A0A392SW22"/>
<feature type="compositionally biased region" description="Basic and acidic residues" evidence="1">
    <location>
        <begin position="21"/>
        <end position="33"/>
    </location>
</feature>
<comment type="caution">
    <text evidence="2">The sequence shown here is derived from an EMBL/GenBank/DDBJ whole genome shotgun (WGS) entry which is preliminary data.</text>
</comment>
<evidence type="ECO:0000256" key="1">
    <source>
        <dbReference type="SAM" id="MobiDB-lite"/>
    </source>
</evidence>
<evidence type="ECO:0000313" key="3">
    <source>
        <dbReference type="Proteomes" id="UP000265520"/>
    </source>
</evidence>
<proteinExistence type="predicted"/>
<evidence type="ECO:0000313" key="2">
    <source>
        <dbReference type="EMBL" id="MCI53058.1"/>
    </source>
</evidence>
<reference evidence="2 3" key="1">
    <citation type="journal article" date="2018" name="Front. Plant Sci.">
        <title>Red Clover (Trifolium pratense) and Zigzag Clover (T. medium) - A Picture of Genomic Similarities and Differences.</title>
        <authorList>
            <person name="Dluhosova J."/>
            <person name="Istvanek J."/>
            <person name="Nedelnik J."/>
            <person name="Repkova J."/>
        </authorList>
    </citation>
    <scope>NUCLEOTIDE SEQUENCE [LARGE SCALE GENOMIC DNA]</scope>
    <source>
        <strain evidence="3">cv. 10/8</strain>
        <tissue evidence="2">Leaf</tissue>
    </source>
</reference>
<organism evidence="2 3">
    <name type="scientific">Trifolium medium</name>
    <dbReference type="NCBI Taxonomy" id="97028"/>
    <lineage>
        <taxon>Eukaryota</taxon>
        <taxon>Viridiplantae</taxon>
        <taxon>Streptophyta</taxon>
        <taxon>Embryophyta</taxon>
        <taxon>Tracheophyta</taxon>
        <taxon>Spermatophyta</taxon>
        <taxon>Magnoliopsida</taxon>
        <taxon>eudicotyledons</taxon>
        <taxon>Gunneridae</taxon>
        <taxon>Pentapetalae</taxon>
        <taxon>rosids</taxon>
        <taxon>fabids</taxon>
        <taxon>Fabales</taxon>
        <taxon>Fabaceae</taxon>
        <taxon>Papilionoideae</taxon>
        <taxon>50 kb inversion clade</taxon>
        <taxon>NPAAA clade</taxon>
        <taxon>Hologalegina</taxon>
        <taxon>IRL clade</taxon>
        <taxon>Trifolieae</taxon>
        <taxon>Trifolium</taxon>
    </lineage>
</organism>
<dbReference type="Proteomes" id="UP000265520">
    <property type="component" value="Unassembled WGS sequence"/>
</dbReference>
<protein>
    <submittedName>
        <fullName evidence="2">Uncharacterized protein</fullName>
    </submittedName>
</protein>
<name>A0A392SW22_9FABA</name>
<feature type="non-terminal residue" evidence="2">
    <location>
        <position position="1"/>
    </location>
</feature>
<feature type="region of interest" description="Disordered" evidence="1">
    <location>
        <begin position="20"/>
        <end position="56"/>
    </location>
</feature>
<dbReference type="EMBL" id="LXQA010457056">
    <property type="protein sequence ID" value="MCI53058.1"/>
    <property type="molecule type" value="Genomic_DNA"/>
</dbReference>